<keyword evidence="1" id="KW-0677">Repeat</keyword>
<evidence type="ECO:0000256" key="3">
    <source>
        <dbReference type="PROSITE-ProRule" id="PRU00023"/>
    </source>
</evidence>
<gene>
    <name evidence="5" type="ORF">BINO364_LOCUS194</name>
</gene>
<dbReference type="InterPro" id="IPR002110">
    <property type="entry name" value="Ankyrin_rpt"/>
</dbReference>
<organism evidence="5 6">
    <name type="scientific">Brenthis ino</name>
    <name type="common">lesser marbled fritillary</name>
    <dbReference type="NCBI Taxonomy" id="405034"/>
    <lineage>
        <taxon>Eukaryota</taxon>
        <taxon>Metazoa</taxon>
        <taxon>Ecdysozoa</taxon>
        <taxon>Arthropoda</taxon>
        <taxon>Hexapoda</taxon>
        <taxon>Insecta</taxon>
        <taxon>Pterygota</taxon>
        <taxon>Neoptera</taxon>
        <taxon>Endopterygota</taxon>
        <taxon>Lepidoptera</taxon>
        <taxon>Glossata</taxon>
        <taxon>Ditrysia</taxon>
        <taxon>Papilionoidea</taxon>
        <taxon>Nymphalidae</taxon>
        <taxon>Heliconiinae</taxon>
        <taxon>Argynnini</taxon>
        <taxon>Brenthis</taxon>
    </lineage>
</organism>
<dbReference type="SUPFAM" id="SSF48403">
    <property type="entry name" value="Ankyrin repeat"/>
    <property type="match status" value="1"/>
</dbReference>
<dbReference type="OrthoDB" id="10254947at2759"/>
<dbReference type="PANTHER" id="PTHR24161:SF124">
    <property type="entry name" value="TRANSIENT RECEPTOR POTENTIAL CHANNEL PYREXIA"/>
    <property type="match status" value="1"/>
</dbReference>
<dbReference type="EMBL" id="OV170221">
    <property type="protein sequence ID" value="CAH0712989.1"/>
    <property type="molecule type" value="Genomic_DNA"/>
</dbReference>
<evidence type="ECO:0000313" key="6">
    <source>
        <dbReference type="Proteomes" id="UP000838878"/>
    </source>
</evidence>
<dbReference type="SMART" id="SM00248">
    <property type="entry name" value="ANK"/>
    <property type="match status" value="5"/>
</dbReference>
<dbReference type="PROSITE" id="PS50297">
    <property type="entry name" value="ANK_REP_REGION"/>
    <property type="match status" value="1"/>
</dbReference>
<evidence type="ECO:0000256" key="1">
    <source>
        <dbReference type="ARBA" id="ARBA00022737"/>
    </source>
</evidence>
<accession>A0A8S4HZ88</accession>
<proteinExistence type="predicted"/>
<keyword evidence="6" id="KW-1185">Reference proteome</keyword>
<dbReference type="PROSITE" id="PS50088">
    <property type="entry name" value="ANK_REPEAT"/>
    <property type="match status" value="1"/>
</dbReference>
<feature type="repeat" description="ANK" evidence="3">
    <location>
        <begin position="397"/>
        <end position="421"/>
    </location>
</feature>
<keyword evidence="2 3" id="KW-0040">ANK repeat</keyword>
<feature type="region of interest" description="Disordered" evidence="4">
    <location>
        <begin position="617"/>
        <end position="641"/>
    </location>
</feature>
<feature type="compositionally biased region" description="Basic and acidic residues" evidence="4">
    <location>
        <begin position="623"/>
        <end position="641"/>
    </location>
</feature>
<name>A0A8S4HZ88_9NEOP</name>
<evidence type="ECO:0000256" key="4">
    <source>
        <dbReference type="SAM" id="MobiDB-lite"/>
    </source>
</evidence>
<feature type="non-terminal residue" evidence="5">
    <location>
        <position position="641"/>
    </location>
</feature>
<dbReference type="Proteomes" id="UP000838878">
    <property type="component" value="Chromosome 1"/>
</dbReference>
<evidence type="ECO:0000313" key="5">
    <source>
        <dbReference type="EMBL" id="CAH0712989.1"/>
    </source>
</evidence>
<reference evidence="5" key="1">
    <citation type="submission" date="2021-12" db="EMBL/GenBank/DDBJ databases">
        <authorList>
            <person name="Martin H S."/>
        </authorList>
    </citation>
    <scope>NUCLEOTIDE SEQUENCE</scope>
</reference>
<dbReference type="PANTHER" id="PTHR24161">
    <property type="entry name" value="ANK_REP_REGION DOMAIN-CONTAINING PROTEIN-RELATED"/>
    <property type="match status" value="1"/>
</dbReference>
<dbReference type="Pfam" id="PF12796">
    <property type="entry name" value="Ank_2"/>
    <property type="match status" value="1"/>
</dbReference>
<evidence type="ECO:0000256" key="2">
    <source>
        <dbReference type="ARBA" id="ARBA00023043"/>
    </source>
</evidence>
<dbReference type="InterPro" id="IPR036770">
    <property type="entry name" value="Ankyrin_rpt-contain_sf"/>
</dbReference>
<dbReference type="AlphaFoldDB" id="A0A8S4HZ88"/>
<dbReference type="Gene3D" id="1.25.40.20">
    <property type="entry name" value="Ankyrin repeat-containing domain"/>
    <property type="match status" value="1"/>
</dbReference>
<sequence>MKVKYMLRSSRTVATYTDGSSKVELTSDAVTRLIGQKKYDTLFTALCSIINPELRVEAILSLLTSVNQVSVETQSYLSYSTQIKKQKVLKSKIKRKTVTTYPVPDYIAAEGELKKVVIDPKNVKLIEPENIKREISECVSNESIGQLRDISDLLDDSSNISGASFGSLSIGSLSNISLSKLNIDIFTDPKPNNNEHAEGTISNEKTSITMLDGSIINIKGNPDIFHIASSEILKDLSPEERKKIICHQAYIDWIFCVQRDDDGYLPLHRAVLNKDIELLKRQCAMLKTRNVCIDAVADGNMTALQMGIQMNLGFDGVSILLEHGADPMVLDEKSRNCFHLAAEVSSENVQALIEYCTKNARQILKEDDSYTFEMEKKSDEELASQLLNTILSSYDTQGYTPLMIASKQGKYENAKLLIKAGPKTVDIKMPTSGDTALYLAVTSACIQSRDSNNRTKVAPEFIETVKVLVQNGAHPSTENLAGNSVNSLLSENYIKDLSLAIAYEYISINSIDLTEQKKLGDFILLKTENGDIKVEKLRNDKEESISEVPNIKKVIKKQNENESKASSSKQIVSKTVDEVKPLKVMTKPSMVILKKPIKLSVNKGSLPIILSKTQIKRIPNVPTKRESEDKSEDGVNKKCKN</sequence>
<protein>
    <submittedName>
        <fullName evidence="5">Uncharacterized protein</fullName>
    </submittedName>
</protein>